<accession>A0A8S1AW39</accession>
<evidence type="ECO:0000256" key="1">
    <source>
        <dbReference type="SAM" id="MobiDB-lite"/>
    </source>
</evidence>
<feature type="region of interest" description="Disordered" evidence="1">
    <location>
        <begin position="28"/>
        <end position="75"/>
    </location>
</feature>
<sequence>MEISTEYLTPQYKVQFRYGKPSGVKIQGKEHFDKSPNHANTVSSAEPEARGGAPAPAHDPYLSPNWTRGSNGAQG</sequence>
<gene>
    <name evidence="2" type="ORF">APLA_LOCUS12916</name>
</gene>
<reference evidence="2 3" key="1">
    <citation type="submission" date="2020-04" db="EMBL/GenBank/DDBJ databases">
        <authorList>
            <person name="Wallbank WR R."/>
            <person name="Pardo Diaz C."/>
            <person name="Kozak K."/>
            <person name="Martin S."/>
            <person name="Jiggins C."/>
            <person name="Moest M."/>
            <person name="Warren A I."/>
            <person name="Byers J.R.P. K."/>
            <person name="Montejo-Kovacevich G."/>
            <person name="Yen C E."/>
        </authorList>
    </citation>
    <scope>NUCLEOTIDE SEQUENCE [LARGE SCALE GENOMIC DNA]</scope>
</reference>
<dbReference type="AlphaFoldDB" id="A0A8S1AW39"/>
<comment type="caution">
    <text evidence="2">The sequence shown here is derived from an EMBL/GenBank/DDBJ whole genome shotgun (WGS) entry which is preliminary data.</text>
</comment>
<evidence type="ECO:0000313" key="3">
    <source>
        <dbReference type="Proteomes" id="UP000494256"/>
    </source>
</evidence>
<name>A0A8S1AW39_ARCPL</name>
<feature type="compositionally biased region" description="Polar residues" evidence="1">
    <location>
        <begin position="64"/>
        <end position="75"/>
    </location>
</feature>
<organism evidence="2 3">
    <name type="scientific">Arctia plantaginis</name>
    <name type="common">Wood tiger moth</name>
    <name type="synonym">Phalaena plantaginis</name>
    <dbReference type="NCBI Taxonomy" id="874455"/>
    <lineage>
        <taxon>Eukaryota</taxon>
        <taxon>Metazoa</taxon>
        <taxon>Ecdysozoa</taxon>
        <taxon>Arthropoda</taxon>
        <taxon>Hexapoda</taxon>
        <taxon>Insecta</taxon>
        <taxon>Pterygota</taxon>
        <taxon>Neoptera</taxon>
        <taxon>Endopterygota</taxon>
        <taxon>Lepidoptera</taxon>
        <taxon>Glossata</taxon>
        <taxon>Ditrysia</taxon>
        <taxon>Noctuoidea</taxon>
        <taxon>Erebidae</taxon>
        <taxon>Arctiinae</taxon>
        <taxon>Arctia</taxon>
    </lineage>
</organism>
<proteinExistence type="predicted"/>
<evidence type="ECO:0000313" key="2">
    <source>
        <dbReference type="EMBL" id="CAB3249479.1"/>
    </source>
</evidence>
<protein>
    <submittedName>
        <fullName evidence="2">Uncharacterized protein</fullName>
    </submittedName>
</protein>
<dbReference type="EMBL" id="CADEBD010000344">
    <property type="protein sequence ID" value="CAB3249479.1"/>
    <property type="molecule type" value="Genomic_DNA"/>
</dbReference>
<dbReference type="OrthoDB" id="7431570at2759"/>
<dbReference type="Proteomes" id="UP000494256">
    <property type="component" value="Unassembled WGS sequence"/>
</dbReference>